<evidence type="ECO:0000256" key="1">
    <source>
        <dbReference type="SAM" id="Phobius"/>
    </source>
</evidence>
<keyword evidence="1" id="KW-0472">Membrane</keyword>
<proteinExistence type="predicted"/>
<evidence type="ECO:0000313" key="3">
    <source>
        <dbReference type="Proteomes" id="UP000182379"/>
    </source>
</evidence>
<protein>
    <submittedName>
        <fullName evidence="2">Uncharacterized protein</fullName>
    </submittedName>
</protein>
<feature type="transmembrane region" description="Helical" evidence="1">
    <location>
        <begin position="412"/>
        <end position="431"/>
    </location>
</feature>
<feature type="transmembrane region" description="Helical" evidence="1">
    <location>
        <begin position="629"/>
        <end position="649"/>
    </location>
</feature>
<feature type="transmembrane region" description="Helical" evidence="1">
    <location>
        <begin position="469"/>
        <end position="494"/>
    </location>
</feature>
<keyword evidence="1" id="KW-1133">Transmembrane helix</keyword>
<feature type="transmembrane region" description="Helical" evidence="1">
    <location>
        <begin position="437"/>
        <end position="457"/>
    </location>
</feature>
<gene>
    <name evidence="2" type="ORF">SAMN05216495_103108</name>
</gene>
<keyword evidence="1" id="KW-0812">Transmembrane</keyword>
<feature type="transmembrane region" description="Helical" evidence="1">
    <location>
        <begin position="607"/>
        <end position="622"/>
    </location>
</feature>
<comment type="caution">
    <text evidence="2">The sequence shown here is derived from an EMBL/GenBank/DDBJ whole genome shotgun (WGS) entry which is preliminary data.</text>
</comment>
<sequence>MKTYQKLFLALVGLGLAASLCLNWQRIQVERANKTIETVMEYNSLVRMAQEEGVPKEQVFREFRERGVTTLTVFDTSLDKLAQKGSVNVLTGAQLLELARVQQLRPEWQAIVDNPDFMVDALYISAGTSERALKEAEEDIRLRFGKERIVELSASPLILRFDGDTIISKNPIAGDERGVREMDLGPSTDELQDVTKNGFMVAIRPTNYCERYTASAASEEEQINAFFRRLDESGANVSLIIGSGKQMLGNNKYLSLVARNLLQRHITLGMVEGVTQLQFVKLEGMTELARLANYQVARTYVIADAEQRKMQVFDAFRRWSLADEERNIRVNYIKTFLTPRDNKTLLQTNLDYVDRVTRDVAGKGFAKGPADIYKVYQPSRLWYVPMAFSLAAAWCLYFLLLGVLPEKHYPKAVGIFGVLVTGALFAGPLGLLARQGVAFGAAVIFPVLSMHRMMCVWRKKGSQGSLFTLALRTCLHLFETIVLSLIGAAMVGGILSDTRFLLEMDIYRGVKATFMLPVLLTLLLFLRTHGLWQQGEDWRKPFRRVIGFLDRPLNLKALFILGVFAFVAWVFIGRSGHTAGVPVPAFEQKLRFFLEETMWARPREKEFMIGHPAFFLAAWAAWKKLPTWFYGLCVTGAAIGQGSAVQTFAHMRSPILMSYVRALDGYAVGLVLGLVALGIFALAYPHAAAFYEKRRNPRG</sequence>
<dbReference type="InterPro" id="IPR043748">
    <property type="entry name" value="DUF5693"/>
</dbReference>
<feature type="transmembrane region" description="Helical" evidence="1">
    <location>
        <begin position="381"/>
        <end position="400"/>
    </location>
</feature>
<reference evidence="2 3" key="1">
    <citation type="submission" date="2016-10" db="EMBL/GenBank/DDBJ databases">
        <authorList>
            <person name="Varghese N."/>
            <person name="Submissions S."/>
        </authorList>
    </citation>
    <scope>NUCLEOTIDE SEQUENCE [LARGE SCALE GENOMIC DNA]</scope>
    <source>
        <strain evidence="2 3">WCC6</strain>
    </source>
</reference>
<dbReference type="EMBL" id="FNOP01000003">
    <property type="protein sequence ID" value="SDW61965.1"/>
    <property type="molecule type" value="Genomic_DNA"/>
</dbReference>
<organism evidence="2 3">
    <name type="scientific">Acidaminococcus fermentans</name>
    <dbReference type="NCBI Taxonomy" id="905"/>
    <lineage>
        <taxon>Bacteria</taxon>
        <taxon>Bacillati</taxon>
        <taxon>Bacillota</taxon>
        <taxon>Negativicutes</taxon>
        <taxon>Acidaminococcales</taxon>
        <taxon>Acidaminococcaceae</taxon>
        <taxon>Acidaminococcus</taxon>
    </lineage>
</organism>
<name>A0A1H2V0Y5_ACIFE</name>
<dbReference type="RefSeq" id="WP_074704876.1">
    <property type="nucleotide sequence ID" value="NZ_FNOP01000003.1"/>
</dbReference>
<dbReference type="AlphaFoldDB" id="A0A1H2V0Y5"/>
<evidence type="ECO:0000313" key="2">
    <source>
        <dbReference type="EMBL" id="SDW61965.1"/>
    </source>
</evidence>
<feature type="transmembrane region" description="Helical" evidence="1">
    <location>
        <begin position="669"/>
        <end position="691"/>
    </location>
</feature>
<dbReference type="Pfam" id="PF18949">
    <property type="entry name" value="DUF5693"/>
    <property type="match status" value="1"/>
</dbReference>
<accession>A0A1H2V0Y5</accession>
<feature type="transmembrane region" description="Helical" evidence="1">
    <location>
        <begin position="553"/>
        <end position="572"/>
    </location>
</feature>
<feature type="transmembrane region" description="Helical" evidence="1">
    <location>
        <begin position="514"/>
        <end position="532"/>
    </location>
</feature>
<dbReference type="Proteomes" id="UP000182379">
    <property type="component" value="Unassembled WGS sequence"/>
</dbReference>